<gene>
    <name evidence="2" type="ORF">CF15_05925</name>
</gene>
<evidence type="ECO:0000259" key="1">
    <source>
        <dbReference type="Pfam" id="PF16795"/>
    </source>
</evidence>
<dbReference type="InterPro" id="IPR031857">
    <property type="entry name" value="Integrase_SSV1_C"/>
</dbReference>
<dbReference type="Gene3D" id="1.10.443.10">
    <property type="entry name" value="Intergrase catalytic core"/>
    <property type="match status" value="1"/>
</dbReference>
<sequence length="281" mass="33346">MGRDFESILRERKGRRRVRDPATLKYYRSLFTKYLEGRELSEDLVDYVVSHPNRWLRNVFRHYVQYLYYRRRISPEAFGWLTEAVPSRGYRLDVKPYPISLEDVRRTLELLGENHPVYYTVYRVMIESGARYTHVLRMIESWDPGGTVEIPGVGVTTERLVCPGDKGFCRYYMGLRGSAKQCEWIYFSRETLELLMRVAPRRVGRHQPRRYAVRHGLVLPKYMRKVAWRLMVKTVGREAARFMQSRFGELRVSEARYEDLLGEADQAYPKYLEHLAEVGLT</sequence>
<dbReference type="STRING" id="2309.CF15_05925"/>
<protein>
    <recommendedName>
        <fullName evidence="1">Integrase SSV1 C-terminal domain-containing protein</fullName>
    </recommendedName>
</protein>
<dbReference type="Pfam" id="PF16795">
    <property type="entry name" value="Phage_integr_3"/>
    <property type="match status" value="1"/>
</dbReference>
<keyword evidence="3" id="KW-1185">Reference proteome</keyword>
<proteinExistence type="predicted"/>
<dbReference type="Proteomes" id="UP000053352">
    <property type="component" value="Unassembled WGS sequence"/>
</dbReference>
<dbReference type="GO" id="GO:0015074">
    <property type="term" value="P:DNA integration"/>
    <property type="evidence" value="ECO:0007669"/>
    <property type="project" value="InterPro"/>
</dbReference>
<dbReference type="RefSeq" id="WP_058370965.1">
    <property type="nucleotide sequence ID" value="NZ_LNTB01000001.1"/>
</dbReference>
<feature type="domain" description="Integrase SSV1 C-terminal" evidence="1">
    <location>
        <begin position="99"/>
        <end position="273"/>
    </location>
</feature>
<reference evidence="2 3" key="1">
    <citation type="submission" date="2015-11" db="EMBL/GenBank/DDBJ databases">
        <title>Genome sequence of Pyrodictium occultum PL-19, a marine hyperthermophilic archaeon isolated from Volcano, Italy.</title>
        <authorList>
            <person name="Utturkar S."/>
            <person name="Huber H."/>
            <person name="Leptihn S."/>
            <person name="Brown S."/>
            <person name="Stetter K.O."/>
            <person name="Podar M."/>
        </authorList>
    </citation>
    <scope>NUCLEOTIDE SEQUENCE [LARGE SCALE GENOMIC DNA]</scope>
    <source>
        <strain evidence="2 3">PL-19</strain>
    </source>
</reference>
<evidence type="ECO:0000313" key="2">
    <source>
        <dbReference type="EMBL" id="KSW12285.1"/>
    </source>
</evidence>
<dbReference type="GO" id="GO:0006310">
    <property type="term" value="P:DNA recombination"/>
    <property type="evidence" value="ECO:0007669"/>
    <property type="project" value="InterPro"/>
</dbReference>
<evidence type="ECO:0000313" key="3">
    <source>
        <dbReference type="Proteomes" id="UP000053352"/>
    </source>
</evidence>
<accession>A0A0V8RW68</accession>
<dbReference type="EMBL" id="LNTB01000001">
    <property type="protein sequence ID" value="KSW12285.1"/>
    <property type="molecule type" value="Genomic_DNA"/>
</dbReference>
<organism evidence="2 3">
    <name type="scientific">Pyrodictium occultum</name>
    <dbReference type="NCBI Taxonomy" id="2309"/>
    <lineage>
        <taxon>Archaea</taxon>
        <taxon>Thermoproteota</taxon>
        <taxon>Thermoprotei</taxon>
        <taxon>Desulfurococcales</taxon>
        <taxon>Pyrodictiaceae</taxon>
        <taxon>Pyrodictium</taxon>
    </lineage>
</organism>
<dbReference type="AlphaFoldDB" id="A0A0V8RW68"/>
<dbReference type="GO" id="GO:0003677">
    <property type="term" value="F:DNA binding"/>
    <property type="evidence" value="ECO:0007669"/>
    <property type="project" value="InterPro"/>
</dbReference>
<comment type="caution">
    <text evidence="2">The sequence shown here is derived from an EMBL/GenBank/DDBJ whole genome shotgun (WGS) entry which is preliminary data.</text>
</comment>
<name>A0A0V8RW68_PYROC</name>
<dbReference type="OrthoDB" id="40845at2157"/>
<dbReference type="InterPro" id="IPR013762">
    <property type="entry name" value="Integrase-like_cat_sf"/>
</dbReference>